<gene>
    <name evidence="2" type="ORF">NDU88_005051</name>
</gene>
<keyword evidence="3" id="KW-1185">Reference proteome</keyword>
<dbReference type="EMBL" id="JANPWB010000011">
    <property type="protein sequence ID" value="KAJ1126644.1"/>
    <property type="molecule type" value="Genomic_DNA"/>
</dbReference>
<feature type="region of interest" description="Disordered" evidence="1">
    <location>
        <begin position="1"/>
        <end position="67"/>
    </location>
</feature>
<organism evidence="2 3">
    <name type="scientific">Pleurodeles waltl</name>
    <name type="common">Iberian ribbed newt</name>
    <dbReference type="NCBI Taxonomy" id="8319"/>
    <lineage>
        <taxon>Eukaryota</taxon>
        <taxon>Metazoa</taxon>
        <taxon>Chordata</taxon>
        <taxon>Craniata</taxon>
        <taxon>Vertebrata</taxon>
        <taxon>Euteleostomi</taxon>
        <taxon>Amphibia</taxon>
        <taxon>Batrachia</taxon>
        <taxon>Caudata</taxon>
        <taxon>Salamandroidea</taxon>
        <taxon>Salamandridae</taxon>
        <taxon>Pleurodelinae</taxon>
        <taxon>Pleurodeles</taxon>
    </lineage>
</organism>
<evidence type="ECO:0000313" key="3">
    <source>
        <dbReference type="Proteomes" id="UP001066276"/>
    </source>
</evidence>
<dbReference type="Proteomes" id="UP001066276">
    <property type="component" value="Chromosome 7"/>
</dbReference>
<protein>
    <submittedName>
        <fullName evidence="2">Uncharacterized protein</fullName>
    </submittedName>
</protein>
<feature type="non-terminal residue" evidence="2">
    <location>
        <position position="67"/>
    </location>
</feature>
<accession>A0AAV7PFS9</accession>
<sequence>MVGPRRSHDRAASVLRSGRSRPTAQLFPGAERSRLMSADRYACPEEDEARSPGPVTCLRGSEHQPHC</sequence>
<evidence type="ECO:0000313" key="2">
    <source>
        <dbReference type="EMBL" id="KAJ1126644.1"/>
    </source>
</evidence>
<evidence type="ECO:0000256" key="1">
    <source>
        <dbReference type="SAM" id="MobiDB-lite"/>
    </source>
</evidence>
<proteinExistence type="predicted"/>
<name>A0AAV7PFS9_PLEWA</name>
<comment type="caution">
    <text evidence="2">The sequence shown here is derived from an EMBL/GenBank/DDBJ whole genome shotgun (WGS) entry which is preliminary data.</text>
</comment>
<reference evidence="2" key="1">
    <citation type="journal article" date="2022" name="bioRxiv">
        <title>Sequencing and chromosome-scale assembly of the giantPleurodeles waltlgenome.</title>
        <authorList>
            <person name="Brown T."/>
            <person name="Elewa A."/>
            <person name="Iarovenko S."/>
            <person name="Subramanian E."/>
            <person name="Araus A.J."/>
            <person name="Petzold A."/>
            <person name="Susuki M."/>
            <person name="Suzuki K.-i.T."/>
            <person name="Hayashi T."/>
            <person name="Toyoda A."/>
            <person name="Oliveira C."/>
            <person name="Osipova E."/>
            <person name="Leigh N.D."/>
            <person name="Simon A."/>
            <person name="Yun M.H."/>
        </authorList>
    </citation>
    <scope>NUCLEOTIDE SEQUENCE</scope>
    <source>
        <strain evidence="2">20211129_DDA</strain>
        <tissue evidence="2">Liver</tissue>
    </source>
</reference>
<dbReference type="AlphaFoldDB" id="A0AAV7PFS9"/>